<evidence type="ECO:0000259" key="1">
    <source>
        <dbReference type="Pfam" id="PF04970"/>
    </source>
</evidence>
<dbReference type="OrthoDB" id="10538658at2759"/>
<name>A0A8B6CF16_MYTGA</name>
<dbReference type="EMBL" id="UYJE01001610">
    <property type="protein sequence ID" value="VDI03580.1"/>
    <property type="molecule type" value="Genomic_DNA"/>
</dbReference>
<sequence length="269" mass="31220">MRKIERNDMSLFEVAVDSRPHNHRKKVYLEDWRPFSAHFDQRRFFHRYRVNSEFADSLHDDSGISTLTSSINNKIGRKLLVADDLQIGMEIAFGRMKFADGSYIYKHHGIVIKISETCNRFEIVELRATESAFNTCLAVLCRNSRPSVQRKTLKFHDNLYYYDYQKISFSRKLVKKRAKKMVLIFDKSGVEYNLTKFNCEHFACYCATGLACSGQTENENLEATESLNKTLGTYIDIQIEKYSNNTQKPSLGGKVLETMKPKERSCVVM</sequence>
<evidence type="ECO:0000313" key="3">
    <source>
        <dbReference type="Proteomes" id="UP000596742"/>
    </source>
</evidence>
<feature type="domain" description="LRAT" evidence="1">
    <location>
        <begin position="95"/>
        <end position="210"/>
    </location>
</feature>
<dbReference type="Pfam" id="PF04970">
    <property type="entry name" value="LRAT"/>
    <property type="match status" value="1"/>
</dbReference>
<gene>
    <name evidence="2" type="ORF">MGAL_10B045411</name>
</gene>
<accession>A0A8B6CF16</accession>
<protein>
    <recommendedName>
        <fullName evidence="1">LRAT domain-containing protein</fullName>
    </recommendedName>
</protein>
<dbReference type="InterPro" id="IPR007053">
    <property type="entry name" value="LRAT_dom"/>
</dbReference>
<evidence type="ECO:0000313" key="2">
    <source>
        <dbReference type="EMBL" id="VDI03580.1"/>
    </source>
</evidence>
<comment type="caution">
    <text evidence="2">The sequence shown here is derived from an EMBL/GenBank/DDBJ whole genome shotgun (WGS) entry which is preliminary data.</text>
</comment>
<dbReference type="AlphaFoldDB" id="A0A8B6CF16"/>
<proteinExistence type="predicted"/>
<reference evidence="2" key="1">
    <citation type="submission" date="2018-11" db="EMBL/GenBank/DDBJ databases">
        <authorList>
            <person name="Alioto T."/>
            <person name="Alioto T."/>
        </authorList>
    </citation>
    <scope>NUCLEOTIDE SEQUENCE</scope>
</reference>
<organism evidence="2 3">
    <name type="scientific">Mytilus galloprovincialis</name>
    <name type="common">Mediterranean mussel</name>
    <dbReference type="NCBI Taxonomy" id="29158"/>
    <lineage>
        <taxon>Eukaryota</taxon>
        <taxon>Metazoa</taxon>
        <taxon>Spiralia</taxon>
        <taxon>Lophotrochozoa</taxon>
        <taxon>Mollusca</taxon>
        <taxon>Bivalvia</taxon>
        <taxon>Autobranchia</taxon>
        <taxon>Pteriomorphia</taxon>
        <taxon>Mytilida</taxon>
        <taxon>Mytiloidea</taxon>
        <taxon>Mytilidae</taxon>
        <taxon>Mytilinae</taxon>
        <taxon>Mytilus</taxon>
    </lineage>
</organism>
<dbReference type="Gene3D" id="3.90.1720.10">
    <property type="entry name" value="endopeptidase domain like (from Nostoc punctiforme)"/>
    <property type="match status" value="1"/>
</dbReference>
<keyword evidence="3" id="KW-1185">Reference proteome</keyword>
<dbReference type="Proteomes" id="UP000596742">
    <property type="component" value="Unassembled WGS sequence"/>
</dbReference>